<keyword evidence="1" id="KW-0663">Pyridoxal phosphate</keyword>
<dbReference type="Pfam" id="PF01041">
    <property type="entry name" value="DegT_DnrJ_EryC1"/>
    <property type="match status" value="1"/>
</dbReference>
<dbReference type="PANTHER" id="PTHR30244:SF34">
    <property type="entry name" value="DTDP-4-AMINO-4,6-DIDEOXYGALACTOSE TRANSAMINASE"/>
    <property type="match status" value="1"/>
</dbReference>
<dbReference type="Proteomes" id="UP000270678">
    <property type="component" value="Chromosome"/>
</dbReference>
<dbReference type="InterPro" id="IPR015421">
    <property type="entry name" value="PyrdxlP-dep_Trfase_major"/>
</dbReference>
<dbReference type="InterPro" id="IPR015422">
    <property type="entry name" value="PyrdxlP-dep_Trfase_small"/>
</dbReference>
<dbReference type="RefSeq" id="WP_127000876.1">
    <property type="nucleotide sequence ID" value="NZ_CP034346.1"/>
</dbReference>
<evidence type="ECO:0000256" key="1">
    <source>
        <dbReference type="RuleBase" id="RU004508"/>
    </source>
</evidence>
<protein>
    <submittedName>
        <fullName evidence="2">DegT/DnrJ/EryC1/StrS family aminotransferase</fullName>
    </submittedName>
</protein>
<sequence length="418" mass="46323">MELALLGGKPIRSKPFAKWPIYSAEEVQKMKDVLSSLSWGGIKDGSEVWKFEQEFASFHGIEHAIAVCNGTCALMAAYTAVGIGPGDEVIVPSMSFISTATAATLLGAVPVFVDINPTDHCMRNDSISAAISPKTKAIVPVHIGGHPCDMDFIMDLAHRYNLKVIEDCAQALGAEWKGRKVGTFGDIGMFSFAETKNITSGEGGALITQDSGLANKIAELRNHGREFGMKYHHPSLGYNFRISEFHAGLLRVQLARLEEHLERKNKAGTYLAEAIDQLQLKWFKPLDWNVNMTKHGFFSFASRYIMEYFGDIPKGIFLKALLAEGIPVGHEDVAPFPIYENPIYSSEHNSKAYECRIQSCPNVQRAYREIVITGQSIHSSILLGEETDLDDYVKALSKINTHKRELQELSKQSGRILI</sequence>
<dbReference type="AlphaFoldDB" id="A0A3Q9IAH2"/>
<dbReference type="GO" id="GO:0008483">
    <property type="term" value="F:transaminase activity"/>
    <property type="evidence" value="ECO:0007669"/>
    <property type="project" value="UniProtKB-KW"/>
</dbReference>
<name>A0A3Q9IAH2_9BACL</name>
<dbReference type="SUPFAM" id="SSF53383">
    <property type="entry name" value="PLP-dependent transferases"/>
    <property type="match status" value="1"/>
</dbReference>
<keyword evidence="3" id="KW-1185">Reference proteome</keyword>
<dbReference type="OrthoDB" id="9810913at2"/>
<dbReference type="InterPro" id="IPR015424">
    <property type="entry name" value="PyrdxlP-dep_Trfase"/>
</dbReference>
<comment type="similarity">
    <text evidence="1">Belongs to the DegT/DnrJ/EryC1 family.</text>
</comment>
<dbReference type="Gene3D" id="3.90.1150.10">
    <property type="entry name" value="Aspartate Aminotransferase, domain 1"/>
    <property type="match status" value="1"/>
</dbReference>
<evidence type="ECO:0000313" key="2">
    <source>
        <dbReference type="EMBL" id="AZS16352.1"/>
    </source>
</evidence>
<dbReference type="GO" id="GO:0000271">
    <property type="term" value="P:polysaccharide biosynthetic process"/>
    <property type="evidence" value="ECO:0007669"/>
    <property type="project" value="TreeGrafter"/>
</dbReference>
<evidence type="ECO:0000313" key="3">
    <source>
        <dbReference type="Proteomes" id="UP000270678"/>
    </source>
</evidence>
<dbReference type="GO" id="GO:0030170">
    <property type="term" value="F:pyridoxal phosphate binding"/>
    <property type="evidence" value="ECO:0007669"/>
    <property type="project" value="TreeGrafter"/>
</dbReference>
<gene>
    <name evidence="2" type="ORF">EI981_19135</name>
</gene>
<keyword evidence="2" id="KW-0808">Transferase</keyword>
<dbReference type="CDD" id="cd00616">
    <property type="entry name" value="AHBA_syn"/>
    <property type="match status" value="1"/>
</dbReference>
<organism evidence="2 3">
    <name type="scientific">Paenibacillus lutimineralis</name>
    <dbReference type="NCBI Taxonomy" id="2707005"/>
    <lineage>
        <taxon>Bacteria</taxon>
        <taxon>Bacillati</taxon>
        <taxon>Bacillota</taxon>
        <taxon>Bacilli</taxon>
        <taxon>Bacillales</taxon>
        <taxon>Paenibacillaceae</taxon>
        <taxon>Paenibacillus</taxon>
    </lineage>
</organism>
<reference evidence="3" key="1">
    <citation type="submission" date="2018-12" db="EMBL/GenBank/DDBJ databases">
        <title>Complete genome sequence of Paenibacillus sp. MBLB1234.</title>
        <authorList>
            <person name="Nam Y.-D."/>
            <person name="Kang J."/>
            <person name="Chung W.-H."/>
            <person name="Park Y.S."/>
        </authorList>
    </citation>
    <scope>NUCLEOTIDE SEQUENCE [LARGE SCALE GENOMIC DNA]</scope>
    <source>
        <strain evidence="3">MBLB1234</strain>
    </source>
</reference>
<dbReference type="EMBL" id="CP034346">
    <property type="protein sequence ID" value="AZS16352.1"/>
    <property type="molecule type" value="Genomic_DNA"/>
</dbReference>
<proteinExistence type="inferred from homology"/>
<dbReference type="InterPro" id="IPR000653">
    <property type="entry name" value="DegT/StrS_aminotransferase"/>
</dbReference>
<keyword evidence="2" id="KW-0032">Aminotransferase</keyword>
<accession>A0A3Q9IAH2</accession>
<dbReference type="KEGG" id="plut:EI981_19135"/>
<dbReference type="PANTHER" id="PTHR30244">
    <property type="entry name" value="TRANSAMINASE"/>
    <property type="match status" value="1"/>
</dbReference>
<dbReference type="Gene3D" id="3.40.640.10">
    <property type="entry name" value="Type I PLP-dependent aspartate aminotransferase-like (Major domain)"/>
    <property type="match status" value="1"/>
</dbReference>